<dbReference type="InterPro" id="IPR003593">
    <property type="entry name" value="AAA+_ATPase"/>
</dbReference>
<gene>
    <name evidence="9" type="ORF">FPY71_15155</name>
</gene>
<dbReference type="SMART" id="SM00382">
    <property type="entry name" value="AAA"/>
    <property type="match status" value="1"/>
</dbReference>
<dbReference type="GO" id="GO:0005524">
    <property type="term" value="F:ATP binding"/>
    <property type="evidence" value="ECO:0007669"/>
    <property type="project" value="UniProtKB-KW"/>
</dbReference>
<comment type="subcellular location">
    <subcellularLocation>
        <location evidence="1">Cell inner membrane</location>
        <topology evidence="1">Peripheral membrane protein</topology>
    </subcellularLocation>
</comment>
<dbReference type="CDD" id="cd03257">
    <property type="entry name" value="ABC_NikE_OppD_transporters"/>
    <property type="match status" value="1"/>
</dbReference>
<keyword evidence="6 9" id="KW-0067">ATP-binding</keyword>
<proteinExistence type="inferred from homology"/>
<dbReference type="PANTHER" id="PTHR43297:SF2">
    <property type="entry name" value="DIPEPTIDE TRANSPORT ATP-BINDING PROTEIN DPPD"/>
    <property type="match status" value="1"/>
</dbReference>
<dbReference type="OrthoDB" id="9815712at2"/>
<dbReference type="EMBL" id="VTWH01000004">
    <property type="protein sequence ID" value="KAA0968903.1"/>
    <property type="molecule type" value="Genomic_DNA"/>
</dbReference>
<dbReference type="InterPro" id="IPR003439">
    <property type="entry name" value="ABC_transporter-like_ATP-bd"/>
</dbReference>
<dbReference type="Pfam" id="PF00005">
    <property type="entry name" value="ABC_tran"/>
    <property type="match status" value="1"/>
</dbReference>
<evidence type="ECO:0000256" key="6">
    <source>
        <dbReference type="ARBA" id="ARBA00022840"/>
    </source>
</evidence>
<evidence type="ECO:0000313" key="10">
    <source>
        <dbReference type="Proteomes" id="UP000324738"/>
    </source>
</evidence>
<keyword evidence="4" id="KW-1003">Cell membrane</keyword>
<dbReference type="GO" id="GO:0055085">
    <property type="term" value="P:transmembrane transport"/>
    <property type="evidence" value="ECO:0007669"/>
    <property type="project" value="UniProtKB-ARBA"/>
</dbReference>
<dbReference type="SUPFAM" id="SSF52540">
    <property type="entry name" value="P-loop containing nucleoside triphosphate hydrolases"/>
    <property type="match status" value="1"/>
</dbReference>
<dbReference type="PROSITE" id="PS50893">
    <property type="entry name" value="ABC_TRANSPORTER_2"/>
    <property type="match status" value="1"/>
</dbReference>
<protein>
    <submittedName>
        <fullName evidence="9">ABC transporter ATP-binding protein</fullName>
    </submittedName>
</protein>
<dbReference type="Proteomes" id="UP000324738">
    <property type="component" value="Unassembled WGS sequence"/>
</dbReference>
<feature type="domain" description="ABC transporter" evidence="8">
    <location>
        <begin position="12"/>
        <end position="262"/>
    </location>
</feature>
<reference evidence="9 10" key="1">
    <citation type="submission" date="2019-08" db="EMBL/GenBank/DDBJ databases">
        <title>Aureimonas fodiniaquatilis sp. nov., isolated from a coal mine wastewater.</title>
        <authorList>
            <person name="Kim W."/>
        </authorList>
    </citation>
    <scope>NUCLEOTIDE SEQUENCE [LARGE SCALE GENOMIC DNA]</scope>
    <source>
        <strain evidence="9 10">CAU 1482</strain>
    </source>
</reference>
<evidence type="ECO:0000256" key="5">
    <source>
        <dbReference type="ARBA" id="ARBA00022741"/>
    </source>
</evidence>
<dbReference type="Gene3D" id="3.40.50.300">
    <property type="entry name" value="P-loop containing nucleotide triphosphate hydrolases"/>
    <property type="match status" value="1"/>
</dbReference>
<evidence type="ECO:0000256" key="3">
    <source>
        <dbReference type="ARBA" id="ARBA00022448"/>
    </source>
</evidence>
<dbReference type="RefSeq" id="WP_149301177.1">
    <property type="nucleotide sequence ID" value="NZ_VTWH01000004.1"/>
</dbReference>
<comment type="caution">
    <text evidence="9">The sequence shown here is derived from an EMBL/GenBank/DDBJ whole genome shotgun (WGS) entry which is preliminary data.</text>
</comment>
<keyword evidence="3" id="KW-0813">Transport</keyword>
<keyword evidence="10" id="KW-1185">Reference proteome</keyword>
<evidence type="ECO:0000256" key="7">
    <source>
        <dbReference type="ARBA" id="ARBA00023136"/>
    </source>
</evidence>
<evidence type="ECO:0000256" key="2">
    <source>
        <dbReference type="ARBA" id="ARBA00005417"/>
    </source>
</evidence>
<evidence type="ECO:0000256" key="1">
    <source>
        <dbReference type="ARBA" id="ARBA00004417"/>
    </source>
</evidence>
<keyword evidence="7" id="KW-0472">Membrane</keyword>
<dbReference type="AlphaFoldDB" id="A0A5B0DRA2"/>
<keyword evidence="5" id="KW-0547">Nucleotide-binding</keyword>
<name>A0A5B0DRA2_9HYPH</name>
<comment type="similarity">
    <text evidence="2">Belongs to the ABC transporter superfamily.</text>
</comment>
<dbReference type="FunFam" id="3.40.50.300:FF:000016">
    <property type="entry name" value="Oligopeptide ABC transporter ATP-binding component"/>
    <property type="match status" value="1"/>
</dbReference>
<evidence type="ECO:0000256" key="4">
    <source>
        <dbReference type="ARBA" id="ARBA00022475"/>
    </source>
</evidence>
<accession>A0A5B0DRA2</accession>
<dbReference type="Pfam" id="PF08352">
    <property type="entry name" value="oligo_HPY"/>
    <property type="match status" value="1"/>
</dbReference>
<organism evidence="9 10">
    <name type="scientific">Aureimonas fodinaquatilis</name>
    <dbReference type="NCBI Taxonomy" id="2565783"/>
    <lineage>
        <taxon>Bacteria</taxon>
        <taxon>Pseudomonadati</taxon>
        <taxon>Pseudomonadota</taxon>
        <taxon>Alphaproteobacteria</taxon>
        <taxon>Hyphomicrobiales</taxon>
        <taxon>Aurantimonadaceae</taxon>
        <taxon>Aureimonas</taxon>
    </lineage>
</organism>
<dbReference type="GO" id="GO:0016887">
    <property type="term" value="F:ATP hydrolysis activity"/>
    <property type="evidence" value="ECO:0007669"/>
    <property type="project" value="InterPro"/>
</dbReference>
<evidence type="ECO:0000259" key="8">
    <source>
        <dbReference type="PROSITE" id="PS50893"/>
    </source>
</evidence>
<dbReference type="InterPro" id="IPR050388">
    <property type="entry name" value="ABC_Ni/Peptide_Import"/>
</dbReference>
<dbReference type="GO" id="GO:0015833">
    <property type="term" value="P:peptide transport"/>
    <property type="evidence" value="ECO:0007669"/>
    <property type="project" value="InterPro"/>
</dbReference>
<dbReference type="InterPro" id="IPR027417">
    <property type="entry name" value="P-loop_NTPase"/>
</dbReference>
<dbReference type="InterPro" id="IPR013563">
    <property type="entry name" value="Oligopep_ABC_C"/>
</dbReference>
<sequence length="329" mass="36128">MTAVETFESQTLSVKNLRIAIPDPAEDIPIVRGISLSVRRGETVCVVGESGCGKSMTALALMSLLPRFVKCASDEYQVNGKDLSRLSNRSMSGVRGRDIGMIFQEPMTSLNPCLTIGSQLTEAFLRHGMGSKKDAADRATYLLDRTGIKNAPERMRQYPHELSGGLRQRVMIAMALMCKPGFLIADEPTTALDVTIQAQILHLLKELQVENNIGMMFITHDLGVVANIADRVVVLYAGEVVEQGTAQDIIRRPAHPYTKALIDCLLVPGQTRPGQKLTTIPGLVPSGAKGNVCSFLNRCYYAQNACRQPIMLRESGQKEHLYRCILDPQ</sequence>
<dbReference type="NCBIfam" id="TIGR01727">
    <property type="entry name" value="oligo_HPY"/>
    <property type="match status" value="1"/>
</dbReference>
<dbReference type="GO" id="GO:0005886">
    <property type="term" value="C:plasma membrane"/>
    <property type="evidence" value="ECO:0007669"/>
    <property type="project" value="UniProtKB-SubCell"/>
</dbReference>
<dbReference type="PANTHER" id="PTHR43297">
    <property type="entry name" value="OLIGOPEPTIDE TRANSPORT ATP-BINDING PROTEIN APPD"/>
    <property type="match status" value="1"/>
</dbReference>
<evidence type="ECO:0000313" key="9">
    <source>
        <dbReference type="EMBL" id="KAA0968903.1"/>
    </source>
</evidence>